<dbReference type="Gene3D" id="3.80.10.10">
    <property type="entry name" value="Ribonuclease Inhibitor"/>
    <property type="match status" value="1"/>
</dbReference>
<evidence type="ECO:0000313" key="11">
    <source>
        <dbReference type="Proteomes" id="UP000030645"/>
    </source>
</evidence>
<dbReference type="InterPro" id="IPR051420">
    <property type="entry name" value="Ser_Thr_Kinases_DiverseReg"/>
</dbReference>
<evidence type="ECO:0000256" key="7">
    <source>
        <dbReference type="ARBA" id="ARBA00047899"/>
    </source>
</evidence>
<evidence type="ECO:0000256" key="5">
    <source>
        <dbReference type="ARBA" id="ARBA00022777"/>
    </source>
</evidence>
<evidence type="ECO:0000313" key="10">
    <source>
        <dbReference type="EMBL" id="EXB94291.1"/>
    </source>
</evidence>
<accession>W9RJS5</accession>
<dbReference type="GO" id="GO:0005524">
    <property type="term" value="F:ATP binding"/>
    <property type="evidence" value="ECO:0007669"/>
    <property type="project" value="UniProtKB-KW"/>
</dbReference>
<dbReference type="InterPro" id="IPR000719">
    <property type="entry name" value="Prot_kinase_dom"/>
</dbReference>
<dbReference type="eggNOG" id="ENOG502QVKB">
    <property type="taxonomic scope" value="Eukaryota"/>
</dbReference>
<dbReference type="EMBL" id="KE345143">
    <property type="protein sequence ID" value="EXB94291.1"/>
    <property type="molecule type" value="Genomic_DNA"/>
</dbReference>
<proteinExistence type="predicted"/>
<comment type="catalytic activity">
    <reaction evidence="7">
        <text>L-threonyl-[protein] + ATP = O-phospho-L-threonyl-[protein] + ADP + H(+)</text>
        <dbReference type="Rhea" id="RHEA:46608"/>
        <dbReference type="Rhea" id="RHEA-COMP:11060"/>
        <dbReference type="Rhea" id="RHEA-COMP:11605"/>
        <dbReference type="ChEBI" id="CHEBI:15378"/>
        <dbReference type="ChEBI" id="CHEBI:30013"/>
        <dbReference type="ChEBI" id="CHEBI:30616"/>
        <dbReference type="ChEBI" id="CHEBI:61977"/>
        <dbReference type="ChEBI" id="CHEBI:456216"/>
        <dbReference type="EC" id="2.7.11.1"/>
    </reaction>
</comment>
<dbReference type="InterPro" id="IPR011009">
    <property type="entry name" value="Kinase-like_dom_sf"/>
</dbReference>
<keyword evidence="2" id="KW-0723">Serine/threonine-protein kinase</keyword>
<protein>
    <recommendedName>
        <fullName evidence="1">non-specific serine/threonine protein kinase</fullName>
        <ecNumber evidence="1">2.7.11.1</ecNumber>
    </recommendedName>
</protein>
<dbReference type="FunFam" id="1.10.510.10:FF:000445">
    <property type="entry name" value="MDIS1-interacting receptor like kinase 2"/>
    <property type="match status" value="1"/>
</dbReference>
<keyword evidence="4" id="KW-0547">Nucleotide-binding</keyword>
<dbReference type="Gene3D" id="1.10.510.10">
    <property type="entry name" value="Transferase(Phosphotransferase) domain 1"/>
    <property type="match status" value="1"/>
</dbReference>
<reference evidence="11" key="1">
    <citation type="submission" date="2013-01" db="EMBL/GenBank/DDBJ databases">
        <title>Draft Genome Sequence of a Mulberry Tree, Morus notabilis C.K. Schneid.</title>
        <authorList>
            <person name="He N."/>
            <person name="Zhao S."/>
        </authorList>
    </citation>
    <scope>NUCLEOTIDE SEQUENCE</scope>
</reference>
<dbReference type="Proteomes" id="UP000030645">
    <property type="component" value="Unassembled WGS sequence"/>
</dbReference>
<keyword evidence="11" id="KW-1185">Reference proteome</keyword>
<keyword evidence="6" id="KW-0067">ATP-binding</keyword>
<evidence type="ECO:0000256" key="4">
    <source>
        <dbReference type="ARBA" id="ARBA00022741"/>
    </source>
</evidence>
<dbReference type="EC" id="2.7.11.1" evidence="1"/>
<dbReference type="PANTHER" id="PTHR48005:SF16">
    <property type="entry name" value="MDIS1-INTERACTING RECEPTOR LIKE KINASE 2-LIKE ISOFORM X1"/>
    <property type="match status" value="1"/>
</dbReference>
<evidence type="ECO:0000256" key="1">
    <source>
        <dbReference type="ARBA" id="ARBA00012513"/>
    </source>
</evidence>
<evidence type="ECO:0000256" key="8">
    <source>
        <dbReference type="ARBA" id="ARBA00048679"/>
    </source>
</evidence>
<dbReference type="PROSITE" id="PS50011">
    <property type="entry name" value="PROTEIN_KINASE_DOM"/>
    <property type="match status" value="1"/>
</dbReference>
<evidence type="ECO:0000256" key="2">
    <source>
        <dbReference type="ARBA" id="ARBA00022527"/>
    </source>
</evidence>
<keyword evidence="10" id="KW-0675">Receptor</keyword>
<dbReference type="STRING" id="981085.W9RJS5"/>
<dbReference type="Pfam" id="PF00069">
    <property type="entry name" value="Pkinase"/>
    <property type="match status" value="1"/>
</dbReference>
<dbReference type="InterPro" id="IPR032675">
    <property type="entry name" value="LRR_dom_sf"/>
</dbReference>
<feature type="domain" description="Protein kinase" evidence="9">
    <location>
        <begin position="25"/>
        <end position="338"/>
    </location>
</feature>
<comment type="catalytic activity">
    <reaction evidence="8">
        <text>L-seryl-[protein] + ATP = O-phospho-L-seryl-[protein] + ADP + H(+)</text>
        <dbReference type="Rhea" id="RHEA:17989"/>
        <dbReference type="Rhea" id="RHEA-COMP:9863"/>
        <dbReference type="Rhea" id="RHEA-COMP:11604"/>
        <dbReference type="ChEBI" id="CHEBI:15378"/>
        <dbReference type="ChEBI" id="CHEBI:29999"/>
        <dbReference type="ChEBI" id="CHEBI:30616"/>
        <dbReference type="ChEBI" id="CHEBI:83421"/>
        <dbReference type="ChEBI" id="CHEBI:456216"/>
        <dbReference type="EC" id="2.7.11.1"/>
    </reaction>
</comment>
<dbReference type="SUPFAM" id="SSF56112">
    <property type="entry name" value="Protein kinase-like (PK-like)"/>
    <property type="match status" value="1"/>
</dbReference>
<sequence>MSIEEITEDNPFCFLSHFLRSMALLSLHTLSSHGSFTIVTVAAFEPWSSLNRGAQAPLGSLQHLKLSWNRLKGCIPFEIYNVGRLDILDFSHDLIPAELPPIRGNELACNYLGKIMHADPPCYSFLDEPFNGIEDLYCGTGVLACMFLVFEYTEKGSLFSILSNDAEAVELDWSKRVNVIKGTAHALSYLHHDCSRPIVHRNLTSANILLNSELEACVSDFGTAKLLDPDSSNQTMIVGTYGYIAPELAYNVTVSERCDVYSFGVVALETLIGRHPGELLSSPAENMMLSEVLDRRLPPPRNPIVVRDVVLVASLAFACINAEPKCRPTMKQVSQQFIACRYKGLLARRFNSISLGQLMIPDAHPDGETENVTTEIE</sequence>
<gene>
    <name evidence="10" type="ORF">L484_002003</name>
</gene>
<dbReference type="SUPFAM" id="SSF52058">
    <property type="entry name" value="L domain-like"/>
    <property type="match status" value="1"/>
</dbReference>
<dbReference type="GO" id="GO:0004674">
    <property type="term" value="F:protein serine/threonine kinase activity"/>
    <property type="evidence" value="ECO:0007669"/>
    <property type="project" value="UniProtKB-KW"/>
</dbReference>
<dbReference type="PANTHER" id="PTHR48005">
    <property type="entry name" value="LEUCINE RICH REPEAT KINASE 2"/>
    <property type="match status" value="1"/>
</dbReference>
<evidence type="ECO:0000256" key="3">
    <source>
        <dbReference type="ARBA" id="ARBA00022679"/>
    </source>
</evidence>
<dbReference type="AlphaFoldDB" id="W9RJS5"/>
<evidence type="ECO:0000256" key="6">
    <source>
        <dbReference type="ARBA" id="ARBA00022840"/>
    </source>
</evidence>
<evidence type="ECO:0000259" key="9">
    <source>
        <dbReference type="PROSITE" id="PS50011"/>
    </source>
</evidence>
<name>W9RJS5_9ROSA</name>
<keyword evidence="3" id="KW-0808">Transferase</keyword>
<keyword evidence="5 10" id="KW-0418">Kinase</keyword>
<organism evidence="10 11">
    <name type="scientific">Morus notabilis</name>
    <dbReference type="NCBI Taxonomy" id="981085"/>
    <lineage>
        <taxon>Eukaryota</taxon>
        <taxon>Viridiplantae</taxon>
        <taxon>Streptophyta</taxon>
        <taxon>Embryophyta</taxon>
        <taxon>Tracheophyta</taxon>
        <taxon>Spermatophyta</taxon>
        <taxon>Magnoliopsida</taxon>
        <taxon>eudicotyledons</taxon>
        <taxon>Gunneridae</taxon>
        <taxon>Pentapetalae</taxon>
        <taxon>rosids</taxon>
        <taxon>fabids</taxon>
        <taxon>Rosales</taxon>
        <taxon>Moraceae</taxon>
        <taxon>Moreae</taxon>
        <taxon>Morus</taxon>
    </lineage>
</organism>